<evidence type="ECO:0000313" key="1">
    <source>
        <dbReference type="EMBL" id="KAF3446897.1"/>
    </source>
</evidence>
<accession>A0A8K0H6R5</accession>
<dbReference type="EMBL" id="VOIH02000005">
    <property type="protein sequence ID" value="KAF3446897.1"/>
    <property type="molecule type" value="Genomic_DNA"/>
</dbReference>
<name>A0A8K0H6R5_9ROSA</name>
<dbReference type="OrthoDB" id="1925139at2759"/>
<comment type="caution">
    <text evidence="1">The sequence shown here is derived from an EMBL/GenBank/DDBJ whole genome shotgun (WGS) entry which is preliminary data.</text>
</comment>
<dbReference type="Proteomes" id="UP000796880">
    <property type="component" value="Unassembled WGS sequence"/>
</dbReference>
<proteinExistence type="predicted"/>
<dbReference type="AlphaFoldDB" id="A0A8K0H6R5"/>
<sequence length="233" mass="26190">MKKITLRDVRNDNRSFVCCHPEYSCVLGEQVMDAIKVPGTKMLTSECPCSPALYKSLSCNDANEQLTHARVNLDTEPGKRKNQGNSEENVDFLNSKRYLTKQLDLSEQTKKPVHETPCLPSFASISTASLVTSSPGKPEFPDFLGKPGNNLPAIDSKRPFTSRSVVPCLVETGGKMDQQWREQFVRLPNLLKHFDESDHRDYIHLLCDLSAPELSRHAIELEKISMQLSVEEA</sequence>
<keyword evidence="2" id="KW-1185">Reference proteome</keyword>
<evidence type="ECO:0000313" key="2">
    <source>
        <dbReference type="Proteomes" id="UP000796880"/>
    </source>
</evidence>
<gene>
    <name evidence="1" type="ORF">FNV43_RR12077</name>
</gene>
<dbReference type="PANTHER" id="PTHR34555:SF7">
    <property type="entry name" value="DUF3741 DOMAIN-CONTAINING PROTEIN"/>
    <property type="match status" value="1"/>
</dbReference>
<protein>
    <submittedName>
        <fullName evidence="1">Uncharacterized protein</fullName>
    </submittedName>
</protein>
<reference evidence="1" key="1">
    <citation type="submission" date="2020-03" db="EMBL/GenBank/DDBJ databases">
        <title>A high-quality chromosome-level genome assembly of a woody plant with both climbing and erect habits, Rhamnella rubrinervis.</title>
        <authorList>
            <person name="Lu Z."/>
            <person name="Yang Y."/>
            <person name="Zhu X."/>
            <person name="Sun Y."/>
        </authorList>
    </citation>
    <scope>NUCLEOTIDE SEQUENCE</scope>
    <source>
        <strain evidence="1">BYM</strain>
        <tissue evidence="1">Leaf</tissue>
    </source>
</reference>
<dbReference type="PANTHER" id="PTHR34555">
    <property type="entry name" value="INTEGRAL MEMBRANE HEMOLYSIN-III-LIKE PROTEIN"/>
    <property type="match status" value="1"/>
</dbReference>
<organism evidence="1 2">
    <name type="scientific">Rhamnella rubrinervis</name>
    <dbReference type="NCBI Taxonomy" id="2594499"/>
    <lineage>
        <taxon>Eukaryota</taxon>
        <taxon>Viridiplantae</taxon>
        <taxon>Streptophyta</taxon>
        <taxon>Embryophyta</taxon>
        <taxon>Tracheophyta</taxon>
        <taxon>Spermatophyta</taxon>
        <taxon>Magnoliopsida</taxon>
        <taxon>eudicotyledons</taxon>
        <taxon>Gunneridae</taxon>
        <taxon>Pentapetalae</taxon>
        <taxon>rosids</taxon>
        <taxon>fabids</taxon>
        <taxon>Rosales</taxon>
        <taxon>Rhamnaceae</taxon>
        <taxon>rhamnoid group</taxon>
        <taxon>Rhamneae</taxon>
        <taxon>Rhamnella</taxon>
    </lineage>
</organism>